<dbReference type="PANTHER" id="PTHR24379">
    <property type="entry name" value="KRAB AND ZINC FINGER DOMAIN-CONTAINING"/>
    <property type="match status" value="1"/>
</dbReference>
<dbReference type="RefSeq" id="XP_005111353.1">
    <property type="nucleotide sequence ID" value="XM_005111296.3"/>
</dbReference>
<keyword evidence="3 5" id="KW-0863">Zinc-finger</keyword>
<dbReference type="SMART" id="SM00355">
    <property type="entry name" value="ZnF_C2H2"/>
    <property type="match status" value="12"/>
</dbReference>
<dbReference type="PROSITE" id="PS50157">
    <property type="entry name" value="ZINC_FINGER_C2H2_2"/>
    <property type="match status" value="9"/>
</dbReference>
<feature type="region of interest" description="Disordered" evidence="6">
    <location>
        <begin position="946"/>
        <end position="965"/>
    </location>
</feature>
<dbReference type="PANTHER" id="PTHR24379:SF127">
    <property type="entry name" value="BLOODY FINGERS-RELATED"/>
    <property type="match status" value="1"/>
</dbReference>
<feature type="domain" description="C2H2-type" evidence="7">
    <location>
        <begin position="584"/>
        <end position="607"/>
    </location>
</feature>
<feature type="domain" description="C2H2-type" evidence="7">
    <location>
        <begin position="888"/>
        <end position="916"/>
    </location>
</feature>
<evidence type="ECO:0000313" key="9">
    <source>
        <dbReference type="RefSeq" id="XP_005111353.1"/>
    </source>
</evidence>
<organism evidence="8 9">
    <name type="scientific">Aplysia californica</name>
    <name type="common">California sea hare</name>
    <dbReference type="NCBI Taxonomy" id="6500"/>
    <lineage>
        <taxon>Eukaryota</taxon>
        <taxon>Metazoa</taxon>
        <taxon>Spiralia</taxon>
        <taxon>Lophotrochozoa</taxon>
        <taxon>Mollusca</taxon>
        <taxon>Gastropoda</taxon>
        <taxon>Heterobranchia</taxon>
        <taxon>Euthyneura</taxon>
        <taxon>Tectipleura</taxon>
        <taxon>Aplysiida</taxon>
        <taxon>Aplysioidea</taxon>
        <taxon>Aplysiidae</taxon>
        <taxon>Aplysia</taxon>
    </lineage>
</organism>
<evidence type="ECO:0000256" key="6">
    <source>
        <dbReference type="SAM" id="MobiDB-lite"/>
    </source>
</evidence>
<keyword evidence="4" id="KW-0862">Zinc</keyword>
<dbReference type="Pfam" id="PF00096">
    <property type="entry name" value="zf-C2H2"/>
    <property type="match status" value="4"/>
</dbReference>
<protein>
    <submittedName>
        <fullName evidence="9">Uncharacterized protein LOC101864572</fullName>
    </submittedName>
</protein>
<evidence type="ECO:0000256" key="4">
    <source>
        <dbReference type="ARBA" id="ARBA00022833"/>
    </source>
</evidence>
<evidence type="ECO:0000256" key="3">
    <source>
        <dbReference type="ARBA" id="ARBA00022771"/>
    </source>
</evidence>
<dbReference type="Gene3D" id="3.30.160.60">
    <property type="entry name" value="Classic Zinc Finger"/>
    <property type="match status" value="8"/>
</dbReference>
<feature type="region of interest" description="Disordered" evidence="6">
    <location>
        <begin position="273"/>
        <end position="294"/>
    </location>
</feature>
<reference evidence="9" key="1">
    <citation type="submission" date="2025-08" db="UniProtKB">
        <authorList>
            <consortium name="RefSeq"/>
        </authorList>
    </citation>
    <scope>IDENTIFICATION</scope>
</reference>
<feature type="domain" description="C2H2-type" evidence="7">
    <location>
        <begin position="774"/>
        <end position="801"/>
    </location>
</feature>
<evidence type="ECO:0000259" key="7">
    <source>
        <dbReference type="PROSITE" id="PS50157"/>
    </source>
</evidence>
<feature type="domain" description="C2H2-type" evidence="7">
    <location>
        <begin position="746"/>
        <end position="773"/>
    </location>
</feature>
<evidence type="ECO:0000313" key="8">
    <source>
        <dbReference type="Proteomes" id="UP000694888"/>
    </source>
</evidence>
<dbReference type="Proteomes" id="UP000694888">
    <property type="component" value="Unplaced"/>
</dbReference>
<keyword evidence="8" id="KW-1185">Reference proteome</keyword>
<evidence type="ECO:0000256" key="5">
    <source>
        <dbReference type="PROSITE-ProRule" id="PRU00042"/>
    </source>
</evidence>
<name>A0ABM0K8J0_APLCA</name>
<dbReference type="PROSITE" id="PS00028">
    <property type="entry name" value="ZINC_FINGER_C2H2_1"/>
    <property type="match status" value="10"/>
</dbReference>
<dbReference type="InterPro" id="IPR036236">
    <property type="entry name" value="Znf_C2H2_sf"/>
</dbReference>
<dbReference type="SUPFAM" id="SSF57667">
    <property type="entry name" value="beta-beta-alpha zinc fingers"/>
    <property type="match status" value="6"/>
</dbReference>
<feature type="domain" description="C2H2-type" evidence="7">
    <location>
        <begin position="653"/>
        <end position="676"/>
    </location>
</feature>
<evidence type="ECO:0000256" key="1">
    <source>
        <dbReference type="ARBA" id="ARBA00022723"/>
    </source>
</evidence>
<feature type="domain" description="C2H2-type" evidence="7">
    <location>
        <begin position="830"/>
        <end position="857"/>
    </location>
</feature>
<feature type="domain" description="C2H2-type" evidence="7">
    <location>
        <begin position="860"/>
        <end position="887"/>
    </location>
</feature>
<feature type="region of interest" description="Disordered" evidence="6">
    <location>
        <begin position="337"/>
        <end position="404"/>
    </location>
</feature>
<feature type="compositionally biased region" description="Polar residues" evidence="6">
    <location>
        <begin position="352"/>
        <end position="365"/>
    </location>
</feature>
<gene>
    <name evidence="9" type="primary">LOC101864572</name>
</gene>
<dbReference type="InterPro" id="IPR013087">
    <property type="entry name" value="Znf_C2H2_type"/>
</dbReference>
<dbReference type="GeneID" id="101864572"/>
<feature type="compositionally biased region" description="Polar residues" evidence="6">
    <location>
        <begin position="390"/>
        <end position="401"/>
    </location>
</feature>
<accession>A0ABM0K8J0</accession>
<feature type="domain" description="C2H2-type" evidence="7">
    <location>
        <begin position="687"/>
        <end position="714"/>
    </location>
</feature>
<feature type="compositionally biased region" description="Basic and acidic residues" evidence="6">
    <location>
        <begin position="274"/>
        <end position="285"/>
    </location>
</feature>
<feature type="domain" description="C2H2-type" evidence="7">
    <location>
        <begin position="802"/>
        <end position="829"/>
    </location>
</feature>
<keyword evidence="1" id="KW-0479">Metal-binding</keyword>
<evidence type="ECO:0000256" key="2">
    <source>
        <dbReference type="ARBA" id="ARBA00022737"/>
    </source>
</evidence>
<keyword evidence="2" id="KW-0677">Repeat</keyword>
<proteinExistence type="predicted"/>
<sequence>MSSPKKSDGIIFMIEIYLILLENFPTTMPAQSVSEFSLTQHDAVKSCISIATERWLKLKQRLWAHTYPESRKAPQDTASSRQSVLLFLGGSQVISIIRNFLTLSSKEDTAVTSLLDEIENICLPKFMLLYERFKFFTLSDASKGCLCEFAQDLKRLSESCEFYEMTDSYIDARLKELIVKKNSKVDRKKRNIDLNVVCQSSPVCKAGCVRGQVVVANKSSNGLAGNCPVSAAAEKKSRPKINTCATGQRVKRLMTRCRRTPMRTAKAKALLKSFDSKETDSDDGHNVSVSSMEENEMKIKDSIVTDAGVGNLTSPVPRVFVNILARPGPTNACWAKVTTSSKARESGEDEGNVSSTDEGQQTSDCGQEMRGGHGPDPDLSSPVPPSISSELENPSNTNGTCVINVDKPGAQVSASLSFTNVEQDVVNETICSPGNEQTDKLLHISEKLNVSNNSRLKVFTVPSTSNRGENKEKQNTFNMKFVHVTNSSTDSKDPVKISVRSDLLGVSDVPKRQPALFSSTVLNGSSAPNGTTRMLKCDFCSTLCANKKILKAHMQTNHGISVSDSGLSENEEETTASTLSVFPLTCGQCGERFKYQSQLDMHEEEQHGKNACTCKVCSAQFLHLHALGRHFLKMHLTEVFVDGEEKIKEGDRFCCKVCSKSFLQAHNLKRHFLRAHLDVVMLGDPGGVCSVCGKTFKSSNLLVRHEAMHSLQRIPCNICGAKFISQKKCDHHKEIRHSETSLQKPFICEVCGKAFRFQCLLRYHSRKHCSEKPFQCGECSESFKEKKTLELHVKVHRGDPPFKCPTCQEAFIHKEPFLNHTRKHSGEKPFVCSQCGKSFRIQPALSAHMKTHDANRPRPYKCSLCGYTCERRYFLVKHSLKHSGLKPYKCPVCHAGFTAAYGRNKHLRRTHGVLNPKAMMMSGEMKGTVGGQSPLKLAASVRVTEAEGNNTTAEGNNTATSSSDSTNISGGFNSFSAAQPVSSSQETNMAVCQALRTLRNEAPPPDPIPISGLAPPPIGSVPPIRTVPPPGPVSTAPQVIPVYPGSHTLESQAFQQPAVLVPARRGEPAVTVIQEYPGVSGQRCVGYSDAEPRSARWDTNTQHSDFW</sequence>
<feature type="compositionally biased region" description="Low complexity" evidence="6">
    <location>
        <begin position="377"/>
        <end position="389"/>
    </location>
</feature>